<evidence type="ECO:0000313" key="3">
    <source>
        <dbReference type="Proteomes" id="UP000039865"/>
    </source>
</evidence>
<organism evidence="2 3">
    <name type="scientific">Stylonychia lemnae</name>
    <name type="common">Ciliate</name>
    <dbReference type="NCBI Taxonomy" id="5949"/>
    <lineage>
        <taxon>Eukaryota</taxon>
        <taxon>Sar</taxon>
        <taxon>Alveolata</taxon>
        <taxon>Ciliophora</taxon>
        <taxon>Intramacronucleata</taxon>
        <taxon>Spirotrichea</taxon>
        <taxon>Stichotrichia</taxon>
        <taxon>Sporadotrichida</taxon>
        <taxon>Oxytrichidae</taxon>
        <taxon>Stylonychinae</taxon>
        <taxon>Stylonychia</taxon>
    </lineage>
</organism>
<dbReference type="PANTHER" id="PTHR28617:SF1">
    <property type="entry name" value="CILIA- AND FLAGELLA-ASSOCIATED PROTEIN 77"/>
    <property type="match status" value="1"/>
</dbReference>
<sequence>MRTLPEPEFSYGQPVPKETDGVGRQQIDIRLKEPKRQGAMLLPEEEFTYGKANRPSTPIKAVVSGFYGDVAEQQILTRYEVLKEQSKPVSLAYARNHTRGSQLAQDHMRETSTKDQFGTSTQNLFKMKKFQNVQPRTNTHNQMRRTSSQAVLNRQR</sequence>
<accession>A0A078B2F7</accession>
<evidence type="ECO:0000313" key="2">
    <source>
        <dbReference type="EMBL" id="CDW88730.1"/>
    </source>
</evidence>
<dbReference type="EMBL" id="CCKQ01016850">
    <property type="protein sequence ID" value="CDW88730.1"/>
    <property type="molecule type" value="Genomic_DNA"/>
</dbReference>
<keyword evidence="3" id="KW-1185">Reference proteome</keyword>
<protein>
    <submittedName>
        <fullName evidence="2">Uncharacterized protein</fullName>
    </submittedName>
</protein>
<dbReference type="InParanoid" id="A0A078B2F7"/>
<feature type="compositionally biased region" description="Polar residues" evidence="1">
    <location>
        <begin position="131"/>
        <end position="156"/>
    </location>
</feature>
<name>A0A078B2F7_STYLE</name>
<gene>
    <name evidence="2" type="primary">Contig3530.g3768</name>
    <name evidence="2" type="ORF">STYLEM_17854</name>
</gene>
<feature type="region of interest" description="Disordered" evidence="1">
    <location>
        <begin position="98"/>
        <end position="156"/>
    </location>
</feature>
<feature type="region of interest" description="Disordered" evidence="1">
    <location>
        <begin position="1"/>
        <end position="24"/>
    </location>
</feature>
<dbReference type="Proteomes" id="UP000039865">
    <property type="component" value="Unassembled WGS sequence"/>
</dbReference>
<evidence type="ECO:0000256" key="1">
    <source>
        <dbReference type="SAM" id="MobiDB-lite"/>
    </source>
</evidence>
<feature type="compositionally biased region" description="Polar residues" evidence="1">
    <location>
        <begin position="114"/>
        <end position="124"/>
    </location>
</feature>
<dbReference type="OrthoDB" id="532484at2759"/>
<proteinExistence type="predicted"/>
<dbReference type="PANTHER" id="PTHR28617">
    <property type="entry name" value="CILIA- AND FLAGELLA-ASSOCIATED PROTEIN 77"/>
    <property type="match status" value="1"/>
</dbReference>
<reference evidence="2 3" key="1">
    <citation type="submission" date="2014-06" db="EMBL/GenBank/DDBJ databases">
        <authorList>
            <person name="Swart Estienne"/>
        </authorList>
    </citation>
    <scope>NUCLEOTIDE SEQUENCE [LARGE SCALE GENOMIC DNA]</scope>
    <source>
        <strain evidence="2 3">130c</strain>
    </source>
</reference>
<dbReference type="Pfam" id="PF14825">
    <property type="entry name" value="CFAP77"/>
    <property type="match status" value="1"/>
</dbReference>
<dbReference type="InterPro" id="IPR029147">
    <property type="entry name" value="CFAP77"/>
</dbReference>
<dbReference type="AlphaFoldDB" id="A0A078B2F7"/>